<dbReference type="AlphaFoldDB" id="A0A1H2QRB1"/>
<dbReference type="PIRSF" id="PIRSF016184">
    <property type="entry name" value="PhzC_PhzF"/>
    <property type="match status" value="1"/>
</dbReference>
<comment type="similarity">
    <text evidence="1">Belongs to the PhzF family.</text>
</comment>
<organism evidence="3 4">
    <name type="scientific">Albimonas donghaensis</name>
    <dbReference type="NCBI Taxonomy" id="356660"/>
    <lineage>
        <taxon>Bacteria</taxon>
        <taxon>Pseudomonadati</taxon>
        <taxon>Pseudomonadota</taxon>
        <taxon>Alphaproteobacteria</taxon>
        <taxon>Rhodobacterales</taxon>
        <taxon>Paracoccaceae</taxon>
        <taxon>Albimonas</taxon>
    </lineage>
</organism>
<dbReference type="PANTHER" id="PTHR13774">
    <property type="entry name" value="PHENAZINE BIOSYNTHESIS PROTEIN"/>
    <property type="match status" value="1"/>
</dbReference>
<proteinExistence type="inferred from homology"/>
<dbReference type="SUPFAM" id="SSF54506">
    <property type="entry name" value="Diaminopimelate epimerase-like"/>
    <property type="match status" value="1"/>
</dbReference>
<keyword evidence="4" id="KW-1185">Reference proteome</keyword>
<protein>
    <submittedName>
        <fullName evidence="3">Phenazine biosynthesis protein PhzF family</fullName>
    </submittedName>
</protein>
<dbReference type="NCBIfam" id="TIGR00654">
    <property type="entry name" value="PhzF_family"/>
    <property type="match status" value="1"/>
</dbReference>
<accession>A0A1H2QRB1</accession>
<name>A0A1H2QRB1_9RHOB</name>
<evidence type="ECO:0000313" key="3">
    <source>
        <dbReference type="EMBL" id="SDW09702.1"/>
    </source>
</evidence>
<dbReference type="GO" id="GO:0016853">
    <property type="term" value="F:isomerase activity"/>
    <property type="evidence" value="ECO:0007669"/>
    <property type="project" value="TreeGrafter"/>
</dbReference>
<dbReference type="Pfam" id="PF02567">
    <property type="entry name" value="PhzC-PhzF"/>
    <property type="match status" value="1"/>
</dbReference>
<gene>
    <name evidence="3" type="ORF">SAMN05444336_101129</name>
</gene>
<dbReference type="STRING" id="356660.SAMN05444336_101129"/>
<evidence type="ECO:0000256" key="1">
    <source>
        <dbReference type="ARBA" id="ARBA00008270"/>
    </source>
</evidence>
<dbReference type="RefSeq" id="WP_092679221.1">
    <property type="nucleotide sequence ID" value="NZ_FNMZ01000001.1"/>
</dbReference>
<evidence type="ECO:0000313" key="4">
    <source>
        <dbReference type="Proteomes" id="UP000199118"/>
    </source>
</evidence>
<dbReference type="OrthoDB" id="9788221at2"/>
<dbReference type="PANTHER" id="PTHR13774:SF32">
    <property type="entry name" value="ANTISENSE-ENHANCING SEQUENCE 1"/>
    <property type="match status" value="1"/>
</dbReference>
<sequence length="300" mass="30932">MPCPFDWVDAFASRPFGGNACVVVHDAGDLPVEARMALVRETSLSECAYVVPSAAADFGARYYLAGREIPMAGHPTVATVVSLVARGRVDVSAGPARFTLEVGSGVMPIEAARDESGGIRVTMTQAAPVFGAAQDPAEIAGIYGLSAADILGTPRIVSTGTPFCVTLLRDHAALTRARLDAARLDAWRAGQGAETGADGLMEPFLACLGGFTEAGDTAARLLMAPPSPAEDPFTGSATGCLGAYLWHEGLIEAPAFTAEQGHGMGRPGQAKVEALGPREAPVGVRVEGSGVVLMRGELEL</sequence>
<dbReference type="EMBL" id="FNMZ01000001">
    <property type="protein sequence ID" value="SDW09702.1"/>
    <property type="molecule type" value="Genomic_DNA"/>
</dbReference>
<dbReference type="Gene3D" id="3.10.310.10">
    <property type="entry name" value="Diaminopimelate Epimerase, Chain A, domain 1"/>
    <property type="match status" value="2"/>
</dbReference>
<dbReference type="InterPro" id="IPR003719">
    <property type="entry name" value="Phenazine_PhzF-like"/>
</dbReference>
<feature type="active site" evidence="2">
    <location>
        <position position="46"/>
    </location>
</feature>
<evidence type="ECO:0000256" key="2">
    <source>
        <dbReference type="PIRSR" id="PIRSR016184-1"/>
    </source>
</evidence>
<reference evidence="3 4" key="1">
    <citation type="submission" date="2016-10" db="EMBL/GenBank/DDBJ databases">
        <authorList>
            <person name="de Groot N.N."/>
        </authorList>
    </citation>
    <scope>NUCLEOTIDE SEQUENCE [LARGE SCALE GENOMIC DNA]</scope>
    <source>
        <strain evidence="3 4">DSM 17890</strain>
    </source>
</reference>
<dbReference type="GO" id="GO:0005737">
    <property type="term" value="C:cytoplasm"/>
    <property type="evidence" value="ECO:0007669"/>
    <property type="project" value="TreeGrafter"/>
</dbReference>
<dbReference type="Proteomes" id="UP000199118">
    <property type="component" value="Unassembled WGS sequence"/>
</dbReference>